<keyword evidence="3" id="KW-1185">Reference proteome</keyword>
<accession>A0A7R7X9Y8</accession>
<evidence type="ECO:0000313" key="2">
    <source>
        <dbReference type="EMBL" id="BCS17458.1"/>
    </source>
</evidence>
<dbReference type="OrthoDB" id="10570674at2759"/>
<evidence type="ECO:0000313" key="3">
    <source>
        <dbReference type="Proteomes" id="UP000654913"/>
    </source>
</evidence>
<protein>
    <submittedName>
        <fullName evidence="2">Uncharacterized protein</fullName>
    </submittedName>
</protein>
<reference evidence="2" key="2">
    <citation type="submission" date="2021-02" db="EMBL/GenBank/DDBJ databases">
        <title>Aspergillus puulaauensis MK2 genome sequence.</title>
        <authorList>
            <person name="Futagami T."/>
            <person name="Mori K."/>
            <person name="Kadooka C."/>
            <person name="Tanaka T."/>
        </authorList>
    </citation>
    <scope>NUCLEOTIDE SEQUENCE</scope>
    <source>
        <strain evidence="2">MK2</strain>
    </source>
</reference>
<organism evidence="2 3">
    <name type="scientific">Aspergillus puulaauensis</name>
    <dbReference type="NCBI Taxonomy" id="1220207"/>
    <lineage>
        <taxon>Eukaryota</taxon>
        <taxon>Fungi</taxon>
        <taxon>Dikarya</taxon>
        <taxon>Ascomycota</taxon>
        <taxon>Pezizomycotina</taxon>
        <taxon>Eurotiomycetes</taxon>
        <taxon>Eurotiomycetidae</taxon>
        <taxon>Eurotiales</taxon>
        <taxon>Aspergillaceae</taxon>
        <taxon>Aspergillus</taxon>
    </lineage>
</organism>
<dbReference type="EMBL" id="AP024443">
    <property type="protein sequence ID" value="BCS17458.1"/>
    <property type="molecule type" value="Genomic_DNA"/>
</dbReference>
<proteinExistence type="predicted"/>
<dbReference type="KEGG" id="apuu:APUU_10286A"/>
<dbReference type="AlphaFoldDB" id="A0A7R7X9Y8"/>
<name>A0A7R7X9Y8_9EURO</name>
<feature type="compositionally biased region" description="Basic and acidic residues" evidence="1">
    <location>
        <begin position="56"/>
        <end position="66"/>
    </location>
</feature>
<reference evidence="2" key="1">
    <citation type="submission" date="2021-01" db="EMBL/GenBank/DDBJ databases">
        <authorList>
            <consortium name="Aspergillus puulaauensis MK2 genome sequencing consortium"/>
            <person name="Kazuki M."/>
            <person name="Futagami T."/>
        </authorList>
    </citation>
    <scope>NUCLEOTIDE SEQUENCE</scope>
    <source>
        <strain evidence="2">MK2</strain>
    </source>
</reference>
<sequence>MPEEPDPKQNEMFMERMLSRRSSQGEADAKKPEGLPSQTSQDENQNQPQLRRQRRDSRLQRFKDILHSEEELDEAGKVYAKLM</sequence>
<dbReference type="Proteomes" id="UP000654913">
    <property type="component" value="Chromosome 1"/>
</dbReference>
<dbReference type="GeneID" id="64967463"/>
<evidence type="ECO:0000256" key="1">
    <source>
        <dbReference type="SAM" id="MobiDB-lite"/>
    </source>
</evidence>
<dbReference type="RefSeq" id="XP_041549652.1">
    <property type="nucleotide sequence ID" value="XM_041699107.1"/>
</dbReference>
<feature type="compositionally biased region" description="Basic and acidic residues" evidence="1">
    <location>
        <begin position="1"/>
        <end position="18"/>
    </location>
</feature>
<feature type="region of interest" description="Disordered" evidence="1">
    <location>
        <begin position="1"/>
        <end position="66"/>
    </location>
</feature>
<gene>
    <name evidence="2" type="ORF">APUU_10286A</name>
</gene>